<dbReference type="Proteomes" id="UP000182882">
    <property type="component" value="Unassembled WGS sequence"/>
</dbReference>
<dbReference type="SUPFAM" id="SSF75011">
    <property type="entry name" value="3-carboxy-cis,cis-mucoante lactonizing enzyme"/>
    <property type="match status" value="1"/>
</dbReference>
<dbReference type="KEGG" id="nur:ATY38_07470"/>
<protein>
    <submittedName>
        <fullName evidence="1">WD40-like Beta Propeller Repeat</fullName>
    </submittedName>
</protein>
<name>A0A1H2FJU4_9PROT</name>
<evidence type="ECO:0000313" key="2">
    <source>
        <dbReference type="Proteomes" id="UP000182882"/>
    </source>
</evidence>
<organism evidence="1 2">
    <name type="scientific">Nitrosomonas ureae</name>
    <dbReference type="NCBI Taxonomy" id="44577"/>
    <lineage>
        <taxon>Bacteria</taxon>
        <taxon>Pseudomonadati</taxon>
        <taxon>Pseudomonadota</taxon>
        <taxon>Betaproteobacteria</taxon>
        <taxon>Nitrosomonadales</taxon>
        <taxon>Nitrosomonadaceae</taxon>
        <taxon>Nitrosomonas</taxon>
    </lineage>
</organism>
<dbReference type="InterPro" id="IPR011659">
    <property type="entry name" value="WD40"/>
</dbReference>
<dbReference type="RefSeq" id="WP_062558755.1">
    <property type="nucleotide sequence ID" value="NZ_CP013341.1"/>
</dbReference>
<accession>A0A1H2FJU4</accession>
<evidence type="ECO:0000313" key="1">
    <source>
        <dbReference type="EMBL" id="SDU07626.1"/>
    </source>
</evidence>
<gene>
    <name evidence="1" type="ORF">SAMN05216406_12212</name>
</gene>
<dbReference type="InterPro" id="IPR008557">
    <property type="entry name" value="PhoX"/>
</dbReference>
<dbReference type="PANTHER" id="PTHR35399">
    <property type="entry name" value="SLR8030 PROTEIN"/>
    <property type="match status" value="1"/>
</dbReference>
<dbReference type="Pfam" id="PF07676">
    <property type="entry name" value="PD40"/>
    <property type="match status" value="1"/>
</dbReference>
<keyword evidence="2" id="KW-1185">Reference proteome</keyword>
<sequence length="390" mass="42227">MKISDLKRRKLLQYGFMSLGTFFGNTLLPSPVKAATMSLSLAARGKLLSPDHNGVRLPAGFTSRIVAHSGEKLFDYTWHAAPDGGATFASRDGGWIYVSNCELENQAGGVGALRFNAQGELVNAYSILSQTDRNCAGGHTPWQTWLSCEETDKGQVWECDPFGHKPAQAKKSLGLFRHEAIAVDTRNKQLYLTEDKPEGRFYRYTAHSFDTAGNPNLDDGVLEVAEVIDDGTGAIRWHALTDPSAANMPTRKQVPRSTAFDGGEGIWYHQNFIYFATKGDDCVWAFDIQKQRLSILYSAASSLSPVLTGVDNITGNAAGELLVAEDGGSMQIVVLSGDNVLPLLQVIGHDRSEIAGPALSPDGSRLYFSSQRGKTGNSADGVTFEITGPF</sequence>
<dbReference type="AlphaFoldDB" id="A0A1H2FJU4"/>
<reference evidence="2" key="1">
    <citation type="submission" date="2016-10" db="EMBL/GenBank/DDBJ databases">
        <authorList>
            <person name="Varghese N."/>
            <person name="Submissions S."/>
        </authorList>
    </citation>
    <scope>NUCLEOTIDE SEQUENCE [LARGE SCALE GENOMIC DNA]</scope>
    <source>
        <strain evidence="2">Nm10</strain>
    </source>
</reference>
<dbReference type="Pfam" id="PF05787">
    <property type="entry name" value="PhoX"/>
    <property type="match status" value="1"/>
</dbReference>
<dbReference type="PANTHER" id="PTHR35399:SF4">
    <property type="entry name" value="MEMBRANE PROTEIN"/>
    <property type="match status" value="1"/>
</dbReference>
<proteinExistence type="predicted"/>
<dbReference type="EMBL" id="FNLN01000022">
    <property type="protein sequence ID" value="SDU07626.1"/>
    <property type="molecule type" value="Genomic_DNA"/>
</dbReference>